<proteinExistence type="predicted"/>
<dbReference type="Proteomes" id="UP001596972">
    <property type="component" value="Unassembled WGS sequence"/>
</dbReference>
<name>A0ABW3F0U8_9ACTN</name>
<evidence type="ECO:0000313" key="2">
    <source>
        <dbReference type="Proteomes" id="UP001596972"/>
    </source>
</evidence>
<comment type="caution">
    <text evidence="1">The sequence shown here is derived from an EMBL/GenBank/DDBJ whole genome shotgun (WGS) entry which is preliminary data.</text>
</comment>
<sequence>MTSQPNDSPDLVRRLLDMVVTFTWFFDTCDESVVDDDMAVKQLEQIGHAMHQLPAADKLRLVEELATMAASSTAPEYREYLEKFAHTVGLAEPED</sequence>
<protein>
    <recommendedName>
        <fullName evidence="3">CdiI immunity protein domain-containing protein</fullName>
    </recommendedName>
</protein>
<keyword evidence="2" id="KW-1185">Reference proteome</keyword>
<evidence type="ECO:0000313" key="1">
    <source>
        <dbReference type="EMBL" id="MFD0905237.1"/>
    </source>
</evidence>
<evidence type="ECO:0008006" key="3">
    <source>
        <dbReference type="Google" id="ProtNLM"/>
    </source>
</evidence>
<dbReference type="RefSeq" id="WP_378305930.1">
    <property type="nucleotide sequence ID" value="NZ_JBHTJA010000123.1"/>
</dbReference>
<organism evidence="1 2">
    <name type="scientific">Actinomadura sediminis</name>
    <dbReference type="NCBI Taxonomy" id="1038904"/>
    <lineage>
        <taxon>Bacteria</taxon>
        <taxon>Bacillati</taxon>
        <taxon>Actinomycetota</taxon>
        <taxon>Actinomycetes</taxon>
        <taxon>Streptosporangiales</taxon>
        <taxon>Thermomonosporaceae</taxon>
        <taxon>Actinomadura</taxon>
    </lineage>
</organism>
<gene>
    <name evidence="1" type="ORF">ACFQ11_33025</name>
</gene>
<reference evidence="2" key="1">
    <citation type="journal article" date="2019" name="Int. J. Syst. Evol. Microbiol.">
        <title>The Global Catalogue of Microorganisms (GCM) 10K type strain sequencing project: providing services to taxonomists for standard genome sequencing and annotation.</title>
        <authorList>
            <consortium name="The Broad Institute Genomics Platform"/>
            <consortium name="The Broad Institute Genome Sequencing Center for Infectious Disease"/>
            <person name="Wu L."/>
            <person name="Ma J."/>
        </authorList>
    </citation>
    <scope>NUCLEOTIDE SEQUENCE [LARGE SCALE GENOMIC DNA]</scope>
    <source>
        <strain evidence="2">JCM 31202</strain>
    </source>
</reference>
<accession>A0ABW3F0U8</accession>
<dbReference type="EMBL" id="JBHTJA010000123">
    <property type="protein sequence ID" value="MFD0905237.1"/>
    <property type="molecule type" value="Genomic_DNA"/>
</dbReference>